<gene>
    <name evidence="3" type="ORF">OKA104_LOCUS53714</name>
</gene>
<dbReference type="Gene3D" id="6.10.140.80">
    <property type="match status" value="1"/>
</dbReference>
<dbReference type="SUPFAM" id="SSF48334">
    <property type="entry name" value="DNA repair protein MutS, domain III"/>
    <property type="match status" value="1"/>
</dbReference>
<accession>A0A820RSL0</accession>
<keyword evidence="1" id="KW-1133">Transmembrane helix</keyword>
<dbReference type="Gene3D" id="3.30.420.110">
    <property type="entry name" value="MutS, connector domain"/>
    <property type="match status" value="1"/>
</dbReference>
<proteinExistence type="predicted"/>
<dbReference type="AlphaFoldDB" id="A0A820RSL0"/>
<dbReference type="Proteomes" id="UP000663881">
    <property type="component" value="Unassembled WGS sequence"/>
</dbReference>
<reference evidence="3" key="1">
    <citation type="submission" date="2021-02" db="EMBL/GenBank/DDBJ databases">
        <authorList>
            <person name="Nowell W R."/>
        </authorList>
    </citation>
    <scope>NUCLEOTIDE SEQUENCE</scope>
</reference>
<dbReference type="Pfam" id="PF05192">
    <property type="entry name" value="MutS_III"/>
    <property type="match status" value="1"/>
</dbReference>
<organism evidence="3 4">
    <name type="scientific">Adineta steineri</name>
    <dbReference type="NCBI Taxonomy" id="433720"/>
    <lineage>
        <taxon>Eukaryota</taxon>
        <taxon>Metazoa</taxon>
        <taxon>Spiralia</taxon>
        <taxon>Gnathifera</taxon>
        <taxon>Rotifera</taxon>
        <taxon>Eurotatoria</taxon>
        <taxon>Bdelloidea</taxon>
        <taxon>Adinetida</taxon>
        <taxon>Adinetidae</taxon>
        <taxon>Adineta</taxon>
    </lineage>
</organism>
<evidence type="ECO:0000313" key="3">
    <source>
        <dbReference type="EMBL" id="CAF4442686.1"/>
    </source>
</evidence>
<feature type="transmembrane region" description="Helical" evidence="1">
    <location>
        <begin position="17"/>
        <end position="37"/>
    </location>
</feature>
<feature type="non-terminal residue" evidence="3">
    <location>
        <position position="1"/>
    </location>
</feature>
<name>A0A820RSL0_9BILA</name>
<sequence length="116" mass="13171">QHVFNDGDAQGLHVRPAFLISMRALGGIIWYLQHCLIDKELLSMRKFSIFQPPDENVELKEASTFTQENMVLDATTLYNLEILTNSRGGKEGSLLYVCDRCSTHFGKRLLARRLSA</sequence>
<dbReference type="EMBL" id="CAJOAY010034089">
    <property type="protein sequence ID" value="CAF4442686.1"/>
    <property type="molecule type" value="Genomic_DNA"/>
</dbReference>
<dbReference type="InterPro" id="IPR036678">
    <property type="entry name" value="MutS_con_dom_sf"/>
</dbReference>
<dbReference type="InterPro" id="IPR036187">
    <property type="entry name" value="DNA_mismatch_repair_MutS_sf"/>
</dbReference>
<feature type="non-terminal residue" evidence="3">
    <location>
        <position position="116"/>
    </location>
</feature>
<dbReference type="InterPro" id="IPR007696">
    <property type="entry name" value="DNA_mismatch_repair_MutS_core"/>
</dbReference>
<protein>
    <recommendedName>
        <fullName evidence="2">DNA mismatch repair protein MutS core domain-containing protein</fullName>
    </recommendedName>
</protein>
<comment type="caution">
    <text evidence="3">The sequence shown here is derived from an EMBL/GenBank/DDBJ whole genome shotgun (WGS) entry which is preliminary data.</text>
</comment>
<evidence type="ECO:0000313" key="4">
    <source>
        <dbReference type="Proteomes" id="UP000663881"/>
    </source>
</evidence>
<feature type="domain" description="DNA mismatch repair protein MutS core" evidence="2">
    <location>
        <begin position="75"/>
        <end position="115"/>
    </location>
</feature>
<keyword evidence="1" id="KW-0472">Membrane</keyword>
<dbReference type="GO" id="GO:0005524">
    <property type="term" value="F:ATP binding"/>
    <property type="evidence" value="ECO:0007669"/>
    <property type="project" value="InterPro"/>
</dbReference>
<dbReference type="GO" id="GO:0030983">
    <property type="term" value="F:mismatched DNA binding"/>
    <property type="evidence" value="ECO:0007669"/>
    <property type="project" value="InterPro"/>
</dbReference>
<evidence type="ECO:0000259" key="2">
    <source>
        <dbReference type="Pfam" id="PF05192"/>
    </source>
</evidence>
<evidence type="ECO:0000256" key="1">
    <source>
        <dbReference type="SAM" id="Phobius"/>
    </source>
</evidence>
<dbReference type="GO" id="GO:0006298">
    <property type="term" value="P:mismatch repair"/>
    <property type="evidence" value="ECO:0007669"/>
    <property type="project" value="InterPro"/>
</dbReference>
<keyword evidence="1" id="KW-0812">Transmembrane</keyword>